<evidence type="ECO:0000256" key="2">
    <source>
        <dbReference type="SAM" id="Phobius"/>
    </source>
</evidence>
<reference evidence="3 4" key="1">
    <citation type="submission" date="2019-12" db="EMBL/GenBank/DDBJ databases">
        <title>Genome sequenceing of Clostridium bovifaecis.</title>
        <authorList>
            <person name="Yao Y."/>
        </authorList>
    </citation>
    <scope>NUCLEOTIDE SEQUENCE [LARGE SCALE GENOMIC DNA]</scope>
    <source>
        <strain evidence="3 4">BXX</strain>
    </source>
</reference>
<keyword evidence="2" id="KW-0812">Transmembrane</keyword>
<organism evidence="3 4">
    <name type="scientific">Clostridium bovifaecis</name>
    <dbReference type="NCBI Taxonomy" id="2184719"/>
    <lineage>
        <taxon>Bacteria</taxon>
        <taxon>Bacillati</taxon>
        <taxon>Bacillota</taxon>
        <taxon>Clostridia</taxon>
        <taxon>Eubacteriales</taxon>
        <taxon>Clostridiaceae</taxon>
        <taxon>Clostridium</taxon>
    </lineage>
</organism>
<keyword evidence="2" id="KW-1133">Transmembrane helix</keyword>
<sequence length="288" mass="33009">MPKPSIFSRDYDEKMKKRKRRRIVIFISLLVVALVVLFNASISNMLGKKTKSGFANIKEKITSISNIKFFSKAKDEDKENKNSNVKEDISKNNQDAKSNQIKNNANQKPIKKEVPKTGSYSIKLSNEEEIKLIYSIVNNEKQYTQVLPKGISYDISPSKKNVVIIENKTQNMILIDINGTQKDITKKEYISSKGDIFKKDYILKQSASYIWCASPKYLNEDNIIYVSQLPWFNKVNQRYLWKYSISNNQYYHNLSPNGGELSGVDIKYGANTSHGLEVLVDGVKNIIK</sequence>
<evidence type="ECO:0000256" key="1">
    <source>
        <dbReference type="SAM" id="MobiDB-lite"/>
    </source>
</evidence>
<feature type="transmembrane region" description="Helical" evidence="2">
    <location>
        <begin position="23"/>
        <end position="42"/>
    </location>
</feature>
<protein>
    <recommendedName>
        <fullName evidence="5">tRNA (Guanine-N1)-methyltransferase</fullName>
    </recommendedName>
</protein>
<keyword evidence="2" id="KW-0472">Membrane</keyword>
<proteinExistence type="predicted"/>
<accession>A0A6I6EQA2</accession>
<feature type="compositionally biased region" description="Polar residues" evidence="1">
    <location>
        <begin position="91"/>
        <end position="107"/>
    </location>
</feature>
<dbReference type="Proteomes" id="UP000422764">
    <property type="component" value="Chromosome"/>
</dbReference>
<dbReference type="EMBL" id="CP046522">
    <property type="protein sequence ID" value="QGU94250.1"/>
    <property type="molecule type" value="Genomic_DNA"/>
</dbReference>
<keyword evidence="4" id="KW-1185">Reference proteome</keyword>
<feature type="compositionally biased region" description="Basic and acidic residues" evidence="1">
    <location>
        <begin position="76"/>
        <end position="90"/>
    </location>
</feature>
<evidence type="ECO:0000313" key="3">
    <source>
        <dbReference type="EMBL" id="QGU94250.1"/>
    </source>
</evidence>
<feature type="region of interest" description="Disordered" evidence="1">
    <location>
        <begin position="76"/>
        <end position="112"/>
    </location>
</feature>
<dbReference type="AlphaFoldDB" id="A0A6I6EQA2"/>
<evidence type="ECO:0000313" key="4">
    <source>
        <dbReference type="Proteomes" id="UP000422764"/>
    </source>
</evidence>
<evidence type="ECO:0008006" key="5">
    <source>
        <dbReference type="Google" id="ProtNLM"/>
    </source>
</evidence>
<gene>
    <name evidence="3" type="ORF">GOM49_03195</name>
</gene>
<name>A0A6I6EQA2_9CLOT</name>